<reference evidence="2 3" key="1">
    <citation type="submission" date="2023-06" db="EMBL/GenBank/DDBJ databases">
        <title>Pelomonas sp. APW6 16S ribosomal RNA gene genome sequencing and assembly.</title>
        <authorList>
            <person name="Woo H."/>
        </authorList>
    </citation>
    <scope>NUCLEOTIDE SEQUENCE [LARGE SCALE GENOMIC DNA]</scope>
    <source>
        <strain evidence="2 3">APW6</strain>
    </source>
</reference>
<proteinExistence type="predicted"/>
<evidence type="ECO:0000313" key="3">
    <source>
        <dbReference type="Proteomes" id="UP001238603"/>
    </source>
</evidence>
<sequence length="187" mass="21735">MNIQGKFLTLRAIEEADLPFLHQWANDPVTQDAIGELHFPSSMNFHRAWFENLKSDKLNQRFMVCTPEGIPIGISSIVQIDWRNRHAWHGLVIGDGSHRGKGYGVDAVMATMRYAFEELNLMRLDGGMIEYNAASIAMYCGRKLGWKEEGRKRNYFFRKGRYWDQIVVGVTQSDYQQVLEQTHYWEA</sequence>
<dbReference type="PANTHER" id="PTHR43415">
    <property type="entry name" value="SPERMIDINE N(1)-ACETYLTRANSFERASE"/>
    <property type="match status" value="1"/>
</dbReference>
<evidence type="ECO:0000259" key="1">
    <source>
        <dbReference type="PROSITE" id="PS51186"/>
    </source>
</evidence>
<dbReference type="InterPro" id="IPR000182">
    <property type="entry name" value="GNAT_dom"/>
</dbReference>
<accession>A0ABT7LL22</accession>
<name>A0ABT7LL22_9BURK</name>
<dbReference type="EC" id="2.-.-.-" evidence="2"/>
<comment type="caution">
    <text evidence="2">The sequence shown here is derived from an EMBL/GenBank/DDBJ whole genome shotgun (WGS) entry which is preliminary data.</text>
</comment>
<dbReference type="SUPFAM" id="SSF55729">
    <property type="entry name" value="Acyl-CoA N-acyltransferases (Nat)"/>
    <property type="match status" value="1"/>
</dbReference>
<dbReference type="Pfam" id="PF13302">
    <property type="entry name" value="Acetyltransf_3"/>
    <property type="match status" value="1"/>
</dbReference>
<dbReference type="Gene3D" id="3.40.630.30">
    <property type="match status" value="1"/>
</dbReference>
<gene>
    <name evidence="2" type="ORF">QRD43_13175</name>
</gene>
<keyword evidence="3" id="KW-1185">Reference proteome</keyword>
<evidence type="ECO:0000313" key="2">
    <source>
        <dbReference type="EMBL" id="MDL5032860.1"/>
    </source>
</evidence>
<dbReference type="InterPro" id="IPR016181">
    <property type="entry name" value="Acyl_CoA_acyltransferase"/>
</dbReference>
<protein>
    <submittedName>
        <fullName evidence="2">GNAT family protein</fullName>
        <ecNumber evidence="2">2.-.-.-</ecNumber>
    </submittedName>
</protein>
<dbReference type="EMBL" id="JASVDS010000003">
    <property type="protein sequence ID" value="MDL5032860.1"/>
    <property type="molecule type" value="Genomic_DNA"/>
</dbReference>
<dbReference type="PROSITE" id="PS51186">
    <property type="entry name" value="GNAT"/>
    <property type="match status" value="1"/>
</dbReference>
<keyword evidence="2" id="KW-0808">Transferase</keyword>
<feature type="domain" description="N-acetyltransferase" evidence="1">
    <location>
        <begin position="8"/>
        <end position="164"/>
    </location>
</feature>
<dbReference type="PANTHER" id="PTHR43415:SF3">
    <property type="entry name" value="GNAT-FAMILY ACETYLTRANSFERASE"/>
    <property type="match status" value="1"/>
</dbReference>
<organism evidence="2 3">
    <name type="scientific">Roseateles subflavus</name>
    <dbReference type="NCBI Taxonomy" id="3053353"/>
    <lineage>
        <taxon>Bacteria</taxon>
        <taxon>Pseudomonadati</taxon>
        <taxon>Pseudomonadota</taxon>
        <taxon>Betaproteobacteria</taxon>
        <taxon>Burkholderiales</taxon>
        <taxon>Sphaerotilaceae</taxon>
        <taxon>Roseateles</taxon>
    </lineage>
</organism>
<dbReference type="RefSeq" id="WP_285982929.1">
    <property type="nucleotide sequence ID" value="NZ_JASVDS010000003.1"/>
</dbReference>
<dbReference type="GO" id="GO:0016740">
    <property type="term" value="F:transferase activity"/>
    <property type="evidence" value="ECO:0007669"/>
    <property type="project" value="UniProtKB-KW"/>
</dbReference>
<dbReference type="Proteomes" id="UP001238603">
    <property type="component" value="Unassembled WGS sequence"/>
</dbReference>